<proteinExistence type="predicted"/>
<protein>
    <submittedName>
        <fullName evidence="1">Uncharacterized protein</fullName>
    </submittedName>
</protein>
<keyword evidence="2" id="KW-1185">Reference proteome</keyword>
<evidence type="ECO:0000313" key="2">
    <source>
        <dbReference type="Proteomes" id="UP001081283"/>
    </source>
</evidence>
<sequence length="145" mass="14986">MTGKAGLPNLTMPGAIDADALAGSDAPDTYTAKTKFVGADTVATMQFSLLCGDLPAGSEVAFQFTEPNTGGSGFVNPIVLPWTKLPPPAGGKNGDMVPQFTAGLTTRVNANYDSEVIYQYRSNGYPALPGMSITMQAVFVASGES</sequence>
<name>A0ABT3YGJ4_9HYPH</name>
<evidence type="ECO:0000313" key="1">
    <source>
        <dbReference type="EMBL" id="MCY0094904.1"/>
    </source>
</evidence>
<dbReference type="Proteomes" id="UP001081283">
    <property type="component" value="Unassembled WGS sequence"/>
</dbReference>
<accession>A0ABT3YGJ4</accession>
<organism evidence="1 2">
    <name type="scientific">Hoeflea ulvae</name>
    <dbReference type="NCBI Taxonomy" id="2983764"/>
    <lineage>
        <taxon>Bacteria</taxon>
        <taxon>Pseudomonadati</taxon>
        <taxon>Pseudomonadota</taxon>
        <taxon>Alphaproteobacteria</taxon>
        <taxon>Hyphomicrobiales</taxon>
        <taxon>Rhizobiaceae</taxon>
        <taxon>Hoeflea</taxon>
    </lineage>
</organism>
<dbReference type="RefSeq" id="WP_267612818.1">
    <property type="nucleotide sequence ID" value="NZ_JAOVZQ010000001.1"/>
</dbReference>
<reference evidence="1" key="1">
    <citation type="submission" date="2022-10" db="EMBL/GenBank/DDBJ databases">
        <title>Hoeflea sp. J2-29, isolated from marine algae.</title>
        <authorList>
            <person name="Kristyanto S."/>
            <person name="Kim J.M."/>
            <person name="Jeon C.O."/>
        </authorList>
    </citation>
    <scope>NUCLEOTIDE SEQUENCE</scope>
    <source>
        <strain evidence="1">J2-29</strain>
    </source>
</reference>
<dbReference type="EMBL" id="JAOVZQ010000001">
    <property type="protein sequence ID" value="MCY0094904.1"/>
    <property type="molecule type" value="Genomic_DNA"/>
</dbReference>
<comment type="caution">
    <text evidence="1">The sequence shown here is derived from an EMBL/GenBank/DDBJ whole genome shotgun (WGS) entry which is preliminary data.</text>
</comment>
<gene>
    <name evidence="1" type="ORF">OEG82_12835</name>
</gene>